<accession>A0A4Q9MAC3</accession>
<reference evidence="1" key="1">
    <citation type="submission" date="2019-01" db="EMBL/GenBank/DDBJ databases">
        <title>Draft genome sequences of three monokaryotic isolates of the white-rot basidiomycete fungus Dichomitus squalens.</title>
        <authorList>
            <consortium name="DOE Joint Genome Institute"/>
            <person name="Lopez S.C."/>
            <person name="Andreopoulos B."/>
            <person name="Pangilinan J."/>
            <person name="Lipzen A."/>
            <person name="Riley R."/>
            <person name="Ahrendt S."/>
            <person name="Ng V."/>
            <person name="Barry K."/>
            <person name="Daum C."/>
            <person name="Grigoriev I.V."/>
            <person name="Hilden K.S."/>
            <person name="Makela M.R."/>
            <person name="de Vries R.P."/>
        </authorList>
    </citation>
    <scope>NUCLEOTIDE SEQUENCE [LARGE SCALE GENOMIC DNA]</scope>
    <source>
        <strain evidence="1">OM18370.1</strain>
    </source>
</reference>
<protein>
    <submittedName>
        <fullName evidence="1">Uncharacterized protein</fullName>
    </submittedName>
</protein>
<dbReference type="EMBL" id="ML143505">
    <property type="protein sequence ID" value="TBU23427.1"/>
    <property type="molecule type" value="Genomic_DNA"/>
</dbReference>
<dbReference type="AlphaFoldDB" id="A0A4Q9MAC3"/>
<gene>
    <name evidence="1" type="ORF">BD311DRAFT_83590</name>
</gene>
<name>A0A4Q9MAC3_9APHY</name>
<organism evidence="1">
    <name type="scientific">Dichomitus squalens</name>
    <dbReference type="NCBI Taxonomy" id="114155"/>
    <lineage>
        <taxon>Eukaryota</taxon>
        <taxon>Fungi</taxon>
        <taxon>Dikarya</taxon>
        <taxon>Basidiomycota</taxon>
        <taxon>Agaricomycotina</taxon>
        <taxon>Agaricomycetes</taxon>
        <taxon>Polyporales</taxon>
        <taxon>Polyporaceae</taxon>
        <taxon>Dichomitus</taxon>
    </lineage>
</organism>
<sequence length="74" mass="8298">MRSGKPPLLVHSDVSTFFKRSFGTSLVARGLAPLKRLSSIPRTLQYAYRKSRFYCCTNDAVCTGHVKELADPSY</sequence>
<dbReference type="Proteomes" id="UP000292957">
    <property type="component" value="Unassembled WGS sequence"/>
</dbReference>
<proteinExistence type="predicted"/>
<evidence type="ECO:0000313" key="1">
    <source>
        <dbReference type="EMBL" id="TBU23427.1"/>
    </source>
</evidence>